<dbReference type="InterPro" id="IPR029058">
    <property type="entry name" value="AB_hydrolase_fold"/>
</dbReference>
<sequence>MKYAKLQSVLFLHAVAAHCTPRAYDSANDVTYKGLVRNGIEVFLNIPYGQDTGGANRFKPPRPHVPVAGSTVKAQSYGPSCPQPLGAINAPLALTPIVDVSEDCLNLNIARPDGTEEGDELPVIVWIHGGGFWTGSNSEITTAPDGMVQQSVENGNPIIHVAVNYRLGFFGFAQSDALLSEGSTNAGMRDQRLALEWVRDNIEYFGGDPNRVTIFGQSSGGLAVGLHLLAYGGDKPVPFQRAIAQSQCLEPGLTGTFTIDAMQALVDHIGCNEADLHSDETVECLRAFDTENLLNASIATKFDDLAHNIGDIWLPSVDGDFLPAAPSELIRDGRLAIVPTMFGWTDKDLNIYVSTDVKTAEQTHELISAYLPGVTSDNIDTLLSLYPVSDFEAGSSEDLVPEFHRSARIVRDIIMSCEPLFYAQQLRKHGNKDLYVYDWNQTVFDPLLEHFGLPAGMGPDEALLRRGSRTWSTFATYGKPSLEGHETFEGVVGQLQDELEIYERFRFLQTDGIVDCGAQWSRWVQDLNVAKFTIFA</sequence>
<name>A0A9P1H2S1_9PEZI</name>
<feature type="chain" id="PRO_5040531090" description="Carboxylic ester hydrolase" evidence="3">
    <location>
        <begin position="18"/>
        <end position="536"/>
    </location>
</feature>
<dbReference type="InterPro" id="IPR050309">
    <property type="entry name" value="Type-B_Carboxylest/Lipase"/>
</dbReference>
<dbReference type="OrthoDB" id="408631at2759"/>
<dbReference type="InterPro" id="IPR019826">
    <property type="entry name" value="Carboxylesterase_B_AS"/>
</dbReference>
<dbReference type="SUPFAM" id="SSF53474">
    <property type="entry name" value="alpha/beta-Hydrolases"/>
    <property type="match status" value="1"/>
</dbReference>
<evidence type="ECO:0000256" key="1">
    <source>
        <dbReference type="ARBA" id="ARBA00005964"/>
    </source>
</evidence>
<keyword evidence="6" id="KW-1185">Reference proteome</keyword>
<dbReference type="Proteomes" id="UP000838763">
    <property type="component" value="Unassembled WGS sequence"/>
</dbReference>
<accession>A0A9P1H2S1</accession>
<dbReference type="PANTHER" id="PTHR11559">
    <property type="entry name" value="CARBOXYLESTERASE"/>
    <property type="match status" value="1"/>
</dbReference>
<gene>
    <name evidence="5" type="ORF">PPNO1_LOCUS4675</name>
</gene>
<dbReference type="Pfam" id="PF00135">
    <property type="entry name" value="COesterase"/>
    <property type="match status" value="1"/>
</dbReference>
<feature type="signal peptide" evidence="3">
    <location>
        <begin position="1"/>
        <end position="17"/>
    </location>
</feature>
<reference evidence="5" key="1">
    <citation type="submission" date="2022-11" db="EMBL/GenBank/DDBJ databases">
        <authorList>
            <person name="Scott C."/>
            <person name="Bruce N."/>
        </authorList>
    </citation>
    <scope>NUCLEOTIDE SEQUENCE</scope>
</reference>
<dbReference type="InterPro" id="IPR002018">
    <property type="entry name" value="CarbesteraseB"/>
</dbReference>
<proteinExistence type="inferred from homology"/>
<organism evidence="5 6">
    <name type="scientific">Parascedosporium putredinis</name>
    <dbReference type="NCBI Taxonomy" id="1442378"/>
    <lineage>
        <taxon>Eukaryota</taxon>
        <taxon>Fungi</taxon>
        <taxon>Dikarya</taxon>
        <taxon>Ascomycota</taxon>
        <taxon>Pezizomycotina</taxon>
        <taxon>Sordariomycetes</taxon>
        <taxon>Hypocreomycetidae</taxon>
        <taxon>Microascales</taxon>
        <taxon>Microascaceae</taxon>
        <taxon>Parascedosporium</taxon>
    </lineage>
</organism>
<dbReference type="AlphaFoldDB" id="A0A9P1H2S1"/>
<feature type="domain" description="Carboxylesterase type B" evidence="4">
    <location>
        <begin position="39"/>
        <end position="501"/>
    </location>
</feature>
<keyword evidence="2 3" id="KW-0378">Hydrolase</keyword>
<dbReference type="GO" id="GO:0016787">
    <property type="term" value="F:hydrolase activity"/>
    <property type="evidence" value="ECO:0007669"/>
    <property type="project" value="UniProtKB-KW"/>
</dbReference>
<evidence type="ECO:0000313" key="5">
    <source>
        <dbReference type="EMBL" id="CAI4214948.1"/>
    </source>
</evidence>
<evidence type="ECO:0000259" key="4">
    <source>
        <dbReference type="Pfam" id="PF00135"/>
    </source>
</evidence>
<evidence type="ECO:0000256" key="3">
    <source>
        <dbReference type="RuleBase" id="RU361235"/>
    </source>
</evidence>
<dbReference type="PROSITE" id="PS00122">
    <property type="entry name" value="CARBOXYLESTERASE_B_1"/>
    <property type="match status" value="1"/>
</dbReference>
<dbReference type="Gene3D" id="3.40.50.1820">
    <property type="entry name" value="alpha/beta hydrolase"/>
    <property type="match status" value="1"/>
</dbReference>
<comment type="similarity">
    <text evidence="1 3">Belongs to the type-B carboxylesterase/lipase family.</text>
</comment>
<comment type="caution">
    <text evidence="5">The sequence shown here is derived from an EMBL/GenBank/DDBJ whole genome shotgun (WGS) entry which is preliminary data.</text>
</comment>
<evidence type="ECO:0000256" key="2">
    <source>
        <dbReference type="ARBA" id="ARBA00022801"/>
    </source>
</evidence>
<protein>
    <recommendedName>
        <fullName evidence="3">Carboxylic ester hydrolase</fullName>
        <ecNumber evidence="3">3.1.1.-</ecNumber>
    </recommendedName>
</protein>
<dbReference type="EC" id="3.1.1.-" evidence="3"/>
<evidence type="ECO:0000313" key="6">
    <source>
        <dbReference type="Proteomes" id="UP000838763"/>
    </source>
</evidence>
<dbReference type="EMBL" id="CALLCH030000012">
    <property type="protein sequence ID" value="CAI4214948.1"/>
    <property type="molecule type" value="Genomic_DNA"/>
</dbReference>
<keyword evidence="3" id="KW-0732">Signal</keyword>